<dbReference type="EMBL" id="MU839837">
    <property type="protein sequence ID" value="KAK1753721.1"/>
    <property type="molecule type" value="Genomic_DNA"/>
</dbReference>
<reference evidence="1" key="1">
    <citation type="submission" date="2023-06" db="EMBL/GenBank/DDBJ databases">
        <title>Genome-scale phylogeny and comparative genomics of the fungal order Sordariales.</title>
        <authorList>
            <consortium name="Lawrence Berkeley National Laboratory"/>
            <person name="Hensen N."/>
            <person name="Bonometti L."/>
            <person name="Westerberg I."/>
            <person name="Brannstrom I.O."/>
            <person name="Guillou S."/>
            <person name="Cros-Aarteil S."/>
            <person name="Calhoun S."/>
            <person name="Haridas S."/>
            <person name="Kuo A."/>
            <person name="Mondo S."/>
            <person name="Pangilinan J."/>
            <person name="Riley R."/>
            <person name="Labutti K."/>
            <person name="Andreopoulos B."/>
            <person name="Lipzen A."/>
            <person name="Chen C."/>
            <person name="Yanf M."/>
            <person name="Daum C."/>
            <person name="Ng V."/>
            <person name="Clum A."/>
            <person name="Steindorff A."/>
            <person name="Ohm R."/>
            <person name="Martin F."/>
            <person name="Silar P."/>
            <person name="Natvig D."/>
            <person name="Lalanne C."/>
            <person name="Gautier V."/>
            <person name="Ament-Velasquez S.L."/>
            <person name="Kruys A."/>
            <person name="Hutchinson M.I."/>
            <person name="Powell A.J."/>
            <person name="Barry K."/>
            <person name="Miller A.N."/>
            <person name="Grigoriev I.V."/>
            <person name="Debuchy R."/>
            <person name="Gladieux P."/>
            <person name="Thoren M.H."/>
            <person name="Johannesson H."/>
        </authorList>
    </citation>
    <scope>NUCLEOTIDE SEQUENCE</scope>
    <source>
        <strain evidence="1">PSN4</strain>
    </source>
</reference>
<organism evidence="1 2">
    <name type="scientific">Echria macrotheca</name>
    <dbReference type="NCBI Taxonomy" id="438768"/>
    <lineage>
        <taxon>Eukaryota</taxon>
        <taxon>Fungi</taxon>
        <taxon>Dikarya</taxon>
        <taxon>Ascomycota</taxon>
        <taxon>Pezizomycotina</taxon>
        <taxon>Sordariomycetes</taxon>
        <taxon>Sordariomycetidae</taxon>
        <taxon>Sordariales</taxon>
        <taxon>Schizotheciaceae</taxon>
        <taxon>Echria</taxon>
    </lineage>
</organism>
<dbReference type="SUPFAM" id="SSF48403">
    <property type="entry name" value="Ankyrin repeat"/>
    <property type="match status" value="1"/>
</dbReference>
<keyword evidence="2" id="KW-1185">Reference proteome</keyword>
<evidence type="ECO:0000313" key="2">
    <source>
        <dbReference type="Proteomes" id="UP001239445"/>
    </source>
</evidence>
<dbReference type="InterPro" id="IPR036770">
    <property type="entry name" value="Ankyrin_rpt-contain_sf"/>
</dbReference>
<dbReference type="AlphaFoldDB" id="A0AAJ0B8P1"/>
<accession>A0AAJ0B8P1</accession>
<proteinExistence type="predicted"/>
<gene>
    <name evidence="1" type="ORF">QBC47DRAFT_362592</name>
</gene>
<comment type="caution">
    <text evidence="1">The sequence shown here is derived from an EMBL/GenBank/DDBJ whole genome shotgun (WGS) entry which is preliminary data.</text>
</comment>
<name>A0AAJ0B8P1_9PEZI</name>
<dbReference type="Proteomes" id="UP001239445">
    <property type="component" value="Unassembled WGS sequence"/>
</dbReference>
<protein>
    <submittedName>
        <fullName evidence="1">Uncharacterized protein</fullName>
    </submittedName>
</protein>
<sequence>MSTPQNPQPGGEPGESTLPISPAVLRIIASRYTTITPVAQLASVCRSSYRVLQAPVWKHDLNRRGIPSLYEAIRQRDAPMVARLMTSYRALGATGFLDGTSVAWDIFPRSGRRAWNLSTYVPPIILATETGDADTLRAVIAHSTRREMFATRIVPTSDNPYILPDVRRTRIPHCTCLKGGTAEVTLFSECRETALFTAVGKLDAELIRILIGAGMRVDRLRAKSPPVFQGHCVATPRLLGRLLFGIGALVDERQRALGNPANCYASLGSAGVQLTVDVAEAKARLAQTLDLLLEFGFDPGYVGGLSRETCLLYWAVFGRRHYWPAAQALIGLGADFGMPWGGPPEIPRSPSSTPLPMTPYEYLLTPPKGFMQMQHYASIMGERFVVAVSTLDSEIRWEAQFWFEFLIKQTYEEVRNQSDPVSRKKCKLLLDLWQHAIRTFQPDCNALSMAIWNIEYREMTGRPFKNPTPLA</sequence>
<evidence type="ECO:0000313" key="1">
    <source>
        <dbReference type="EMBL" id="KAK1753721.1"/>
    </source>
</evidence>